<accession>A0ABP1RJG0</accession>
<proteinExistence type="predicted"/>
<evidence type="ECO:0000313" key="2">
    <source>
        <dbReference type="Proteomes" id="UP001642540"/>
    </source>
</evidence>
<comment type="caution">
    <text evidence="1">The sequence shown here is derived from an EMBL/GenBank/DDBJ whole genome shotgun (WGS) entry which is preliminary data.</text>
</comment>
<gene>
    <name evidence="1" type="ORF">ODALV1_LOCUS22951</name>
</gene>
<keyword evidence="2" id="KW-1185">Reference proteome</keyword>
<organism evidence="1 2">
    <name type="scientific">Orchesella dallaii</name>
    <dbReference type="NCBI Taxonomy" id="48710"/>
    <lineage>
        <taxon>Eukaryota</taxon>
        <taxon>Metazoa</taxon>
        <taxon>Ecdysozoa</taxon>
        <taxon>Arthropoda</taxon>
        <taxon>Hexapoda</taxon>
        <taxon>Collembola</taxon>
        <taxon>Entomobryomorpha</taxon>
        <taxon>Entomobryoidea</taxon>
        <taxon>Orchesellidae</taxon>
        <taxon>Orchesellinae</taxon>
        <taxon>Orchesella</taxon>
    </lineage>
</organism>
<name>A0ABP1RJG0_9HEXA</name>
<dbReference type="Proteomes" id="UP001642540">
    <property type="component" value="Unassembled WGS sequence"/>
</dbReference>
<reference evidence="1 2" key="1">
    <citation type="submission" date="2024-08" db="EMBL/GenBank/DDBJ databases">
        <authorList>
            <person name="Cucini C."/>
            <person name="Frati F."/>
        </authorList>
    </citation>
    <scope>NUCLEOTIDE SEQUENCE [LARGE SCALE GENOMIC DNA]</scope>
</reference>
<sequence length="116" mass="13498">MTEIRNISLRSSLVLFHLRNKTSHQMRPGHVTFTKIHTYLLSCSNKANPKYQSIKASFIFRPEFCSTFNVQGRKSGNIAMQCDKVRKKVDCRREEEQAERIGNIHHIDFAFALRVS</sequence>
<evidence type="ECO:0000313" key="1">
    <source>
        <dbReference type="EMBL" id="CAL8129188.1"/>
    </source>
</evidence>
<dbReference type="EMBL" id="CAXLJM020000076">
    <property type="protein sequence ID" value="CAL8129188.1"/>
    <property type="molecule type" value="Genomic_DNA"/>
</dbReference>
<protein>
    <submittedName>
        <fullName evidence="1">Uncharacterized protein</fullName>
    </submittedName>
</protein>